<keyword evidence="5" id="KW-1185">Reference proteome</keyword>
<dbReference type="Proteomes" id="UP000274756">
    <property type="component" value="Unassembled WGS sequence"/>
</dbReference>
<proteinExistence type="predicted"/>
<feature type="coiled-coil region" evidence="1">
    <location>
        <begin position="889"/>
        <end position="923"/>
    </location>
</feature>
<evidence type="ECO:0000313" key="5">
    <source>
        <dbReference type="Proteomes" id="UP000274756"/>
    </source>
</evidence>
<dbReference type="AlphaFoldDB" id="A0A0N4UHQ5"/>
<reference evidence="3 5" key="2">
    <citation type="submission" date="2018-11" db="EMBL/GenBank/DDBJ databases">
        <authorList>
            <consortium name="Pathogen Informatics"/>
        </authorList>
    </citation>
    <scope>NUCLEOTIDE SEQUENCE [LARGE SCALE GENOMIC DNA]</scope>
</reference>
<evidence type="ECO:0000313" key="3">
    <source>
        <dbReference type="EMBL" id="VDN51650.1"/>
    </source>
</evidence>
<reference evidence="6" key="1">
    <citation type="submission" date="2017-02" db="UniProtKB">
        <authorList>
            <consortium name="WormBaseParasite"/>
        </authorList>
    </citation>
    <scope>IDENTIFICATION</scope>
</reference>
<evidence type="ECO:0000256" key="1">
    <source>
        <dbReference type="SAM" id="Coils"/>
    </source>
</evidence>
<keyword evidence="1" id="KW-0175">Coiled coil</keyword>
<feature type="region of interest" description="Disordered" evidence="2">
    <location>
        <begin position="1158"/>
        <end position="1183"/>
    </location>
</feature>
<accession>A0A0N4UHQ5</accession>
<evidence type="ECO:0000313" key="4">
    <source>
        <dbReference type="Proteomes" id="UP000038040"/>
    </source>
</evidence>
<dbReference type="WBParaSite" id="DME_0000709701-mRNA-1">
    <property type="protein sequence ID" value="DME_0000709701-mRNA-1"/>
    <property type="gene ID" value="DME_0000709701"/>
</dbReference>
<sequence>MSLVSELDEIAKRYSNAVEKSNKIENDLKKFGKQLERIKSYSNRGSRDSASKFTNSIFVAPKNKYSSENEKEIKQNYRGSLSAKCGRSLLFASKNKRLHRQKIKNRPKSVLYPGALQYVRRKARRYQATFKPKQKIVTLAGNIAKQKESYVKSTAKSQNTISAALVKSEHFLPFDNHNEFGITEYIHKIGLRFPFGIRGKNKESYCIEKNASVPINLEGNQLENSRWSKVERNISRKIEQIRASPSYKKCMYNNDKMMVGTSHFQCFADDEKNSSIGEVKKFEDSTNIGVSVTNSFKKLDELSNDVDRATKFLDASFSCRTALISADVAYGKTKCFISKLSQYSNKDYSPSEKIGGAFRGSLFGGRLSAHQSFGERIDNMREHVKETRDFIRSINISDELLNKSQSQFILNNEKNLSKDDQVITGESMLNKSTGTWEISDLNIHSPQSFVKHTGDLGECVSFIRSATISDRLNKTQYDENEKNRELIRDQNKSLKEASSEASDLDVHSHQSFDERCNMEEKQIDNFIRSVNISGDVLNASQSSYVRDEKNLSKNHQKFINQNEHHSSSKFSEGNKFEKYFIEEKFSGAKNFTTLLPKVQIQLRNTLGKTEGSGKDIHVVDSTSLMEWKNEVPSLEIDENVDLDINSVASARKESCSRTSLKHFEKGMQFKSSGDQDSIIDIADVRVSPIFQIITGSGQSSCEELKILNYKKIHKAEKLERQRLLAGTIDILRQYYCDVIVYFYALRKALVNAGRPEDAEKARREGEEIEHEEFRRGNMHETKKLLSLCMKIRRMYYLLTGKNNTKLLESIKRCKYKKRPVLTEVKERQQLAEFLEKMDRKLKNRYSDIGVQCSGTSRSFPLQEQSSKIIKGMDVKDDVDSSDTISRGNIKTLKMRLQEKRKKAAELRETIDKRTRELSFNEEQSIIAQIAAHEQYITETAADIFRLNKLDRNEDYDIINQSIGVDNLSVLSVDVSVNDEQVPFVEFDSSVIPQKVLTPTLPPVDTAADFGITEIFLTNSVGEKTLDLVQRNSHYVDTSQNRSNCDLLNQSNINKFKSDIEPEHDVRTISEISSSVIASYAASVSSGNATFDSEKYSAPKANSSGSAIGTADAVHPSFLEVEQNNITDLIENEKSKKTIAFIACVGESEFANDIVDNKSGASRSLKDNNSKSYMNDSRKNDNCSLSEYERSESGREPYLRNLIKSNKQESKVQQVTAVSDVGNINNLGNNTCYGDDDVISSILHEYLYSAEELFDQKNANIADLKENEVLDNNESLFHKSPANNCNSAISSGNALVDIGAKVGEEMKDISEISELYTSNKFYPLETEKSMIWSVNSMELIGNEKSAREIQGQKKSHPSIIPYDSIDPDPLLGSVIQLSSNISMTRSSFLVQNSSHGNINDINLQKKSPRSAILNEKPRRFKISVSPLSPLRPVSSRYSASMPLDSAGSRSEDVEKEQDYIGISKSLVARNILDDLLNESINVMVPFIQEASFIKEGEITNEDLNRFSKVENRSEKFENLCTSGKQSSDCSLSIISLDESLDLNKISKPQDLFCIPGLDLSEVSTSERISSSSPYQKDIDSKENLLNSGLSSLTNATSSFVDIKQEIKELITVFAAKIWNLIENEQSLIIKVENKEEDEDNYRLEYRQFIADLCCELSSKLLKKPLNRFLLNSDASFRPKNSAQLHCLLEREILAPLFGDNNSTTKKRWEIISRGQNNLLENIVMEELYDNQDKWQNFKIYEEEIINELVSELCSEMLQESCDNISIS</sequence>
<protein>
    <submittedName>
        <fullName evidence="6">Protein kinase domain-containing protein</fullName>
    </submittedName>
</protein>
<dbReference type="OrthoDB" id="5876660at2759"/>
<evidence type="ECO:0000256" key="2">
    <source>
        <dbReference type="SAM" id="MobiDB-lite"/>
    </source>
</evidence>
<gene>
    <name evidence="3" type="ORF">DME_LOCUS1623</name>
</gene>
<organism evidence="4 6">
    <name type="scientific">Dracunculus medinensis</name>
    <name type="common">Guinea worm</name>
    <dbReference type="NCBI Taxonomy" id="318479"/>
    <lineage>
        <taxon>Eukaryota</taxon>
        <taxon>Metazoa</taxon>
        <taxon>Ecdysozoa</taxon>
        <taxon>Nematoda</taxon>
        <taxon>Chromadorea</taxon>
        <taxon>Rhabditida</taxon>
        <taxon>Spirurina</taxon>
        <taxon>Dracunculoidea</taxon>
        <taxon>Dracunculidae</taxon>
        <taxon>Dracunculus</taxon>
    </lineage>
</organism>
<dbReference type="Proteomes" id="UP000038040">
    <property type="component" value="Unplaced"/>
</dbReference>
<dbReference type="STRING" id="318479.A0A0N4UHQ5"/>
<name>A0A0N4UHQ5_DRAME</name>
<dbReference type="EMBL" id="UYYG01000026">
    <property type="protein sequence ID" value="VDN51650.1"/>
    <property type="molecule type" value="Genomic_DNA"/>
</dbReference>
<evidence type="ECO:0000313" key="6">
    <source>
        <dbReference type="WBParaSite" id="DME_0000709701-mRNA-1"/>
    </source>
</evidence>